<keyword evidence="1" id="KW-0812">Transmembrane</keyword>
<name>A0ABP4TZV7_9ACTN</name>
<keyword evidence="1" id="KW-0472">Membrane</keyword>
<sequence length="120" mass="12511">MDILKKTALWTGIVLLGMCGVVLLGGGKITSGILLIVVAFALVLTVGRRRLPLWGNVALTALVLVVLGLVAWNVSTTDLPPKGVEAAMACSEAVDYPSTGVRLFDQAVYIFNGFAAQAAP</sequence>
<comment type="caution">
    <text evidence="2">The sequence shown here is derived from an EMBL/GenBank/DDBJ whole genome shotgun (WGS) entry which is preliminary data.</text>
</comment>
<dbReference type="Proteomes" id="UP001499851">
    <property type="component" value="Unassembled WGS sequence"/>
</dbReference>
<feature type="transmembrane region" description="Helical" evidence="1">
    <location>
        <begin position="7"/>
        <end position="23"/>
    </location>
</feature>
<evidence type="ECO:0000256" key="1">
    <source>
        <dbReference type="SAM" id="Phobius"/>
    </source>
</evidence>
<dbReference type="EMBL" id="BAAAQF010000036">
    <property type="protein sequence ID" value="GAA1695719.1"/>
    <property type="molecule type" value="Genomic_DNA"/>
</dbReference>
<evidence type="ECO:0000313" key="3">
    <source>
        <dbReference type="Proteomes" id="UP001499851"/>
    </source>
</evidence>
<keyword evidence="3" id="KW-1185">Reference proteome</keyword>
<dbReference type="RefSeq" id="WP_344492811.1">
    <property type="nucleotide sequence ID" value="NZ_BAAAQF010000036.1"/>
</dbReference>
<reference evidence="3" key="1">
    <citation type="journal article" date="2019" name="Int. J. Syst. Evol. Microbiol.">
        <title>The Global Catalogue of Microorganisms (GCM) 10K type strain sequencing project: providing services to taxonomists for standard genome sequencing and annotation.</title>
        <authorList>
            <consortium name="The Broad Institute Genomics Platform"/>
            <consortium name="The Broad Institute Genome Sequencing Center for Infectious Disease"/>
            <person name="Wu L."/>
            <person name="Ma J."/>
        </authorList>
    </citation>
    <scope>NUCLEOTIDE SEQUENCE [LARGE SCALE GENOMIC DNA]</scope>
    <source>
        <strain evidence="3">JCM 16001</strain>
    </source>
</reference>
<protein>
    <submittedName>
        <fullName evidence="2">Uncharacterized protein</fullName>
    </submittedName>
</protein>
<feature type="transmembrane region" description="Helical" evidence="1">
    <location>
        <begin position="53"/>
        <end position="72"/>
    </location>
</feature>
<evidence type="ECO:0000313" key="2">
    <source>
        <dbReference type="EMBL" id="GAA1695719.1"/>
    </source>
</evidence>
<accession>A0ABP4TZV7</accession>
<keyword evidence="1" id="KW-1133">Transmembrane helix</keyword>
<gene>
    <name evidence="2" type="ORF">GCM10009830_49560</name>
</gene>
<proteinExistence type="predicted"/>
<organism evidence="2 3">
    <name type="scientific">Glycomyces endophyticus</name>
    <dbReference type="NCBI Taxonomy" id="480996"/>
    <lineage>
        <taxon>Bacteria</taxon>
        <taxon>Bacillati</taxon>
        <taxon>Actinomycetota</taxon>
        <taxon>Actinomycetes</taxon>
        <taxon>Glycomycetales</taxon>
        <taxon>Glycomycetaceae</taxon>
        <taxon>Glycomyces</taxon>
    </lineage>
</organism>
<feature type="transmembrane region" description="Helical" evidence="1">
    <location>
        <begin position="29"/>
        <end position="46"/>
    </location>
</feature>